<dbReference type="Proteomes" id="UP000831701">
    <property type="component" value="Chromosome 6"/>
</dbReference>
<gene>
    <name evidence="1" type="ORF">L3Q82_023814</name>
</gene>
<accession>A0ACB8WU62</accession>
<reference evidence="1" key="1">
    <citation type="submission" date="2022-04" db="EMBL/GenBank/DDBJ databases">
        <title>Jade perch genome.</title>
        <authorList>
            <person name="Chao B."/>
        </authorList>
    </citation>
    <scope>NUCLEOTIDE SEQUENCE</scope>
    <source>
        <strain evidence="1">CB-2022</strain>
    </source>
</reference>
<dbReference type="EMBL" id="CM041536">
    <property type="protein sequence ID" value="KAI3371185.1"/>
    <property type="molecule type" value="Genomic_DNA"/>
</dbReference>
<proteinExistence type="predicted"/>
<protein>
    <submittedName>
        <fullName evidence="1">Uncharacterized protein</fullName>
    </submittedName>
</protein>
<organism evidence="1 2">
    <name type="scientific">Scortum barcoo</name>
    <name type="common">barcoo grunter</name>
    <dbReference type="NCBI Taxonomy" id="214431"/>
    <lineage>
        <taxon>Eukaryota</taxon>
        <taxon>Metazoa</taxon>
        <taxon>Chordata</taxon>
        <taxon>Craniata</taxon>
        <taxon>Vertebrata</taxon>
        <taxon>Euteleostomi</taxon>
        <taxon>Actinopterygii</taxon>
        <taxon>Neopterygii</taxon>
        <taxon>Teleostei</taxon>
        <taxon>Neoteleostei</taxon>
        <taxon>Acanthomorphata</taxon>
        <taxon>Eupercaria</taxon>
        <taxon>Centrarchiformes</taxon>
        <taxon>Terapontoidei</taxon>
        <taxon>Terapontidae</taxon>
        <taxon>Scortum</taxon>
    </lineage>
</organism>
<comment type="caution">
    <text evidence="1">The sequence shown here is derived from an EMBL/GenBank/DDBJ whole genome shotgun (WGS) entry which is preliminary data.</text>
</comment>
<keyword evidence="2" id="KW-1185">Reference proteome</keyword>
<evidence type="ECO:0000313" key="1">
    <source>
        <dbReference type="EMBL" id="KAI3371185.1"/>
    </source>
</evidence>
<evidence type="ECO:0000313" key="2">
    <source>
        <dbReference type="Proteomes" id="UP000831701"/>
    </source>
</evidence>
<sequence length="1852" mass="205615">MIPGSAASMLPSAEAAKLYQTNYVRNSRVIGLLWAIFTILFGIVNVTIFSQPYWIGDGVDTPQAGYFGLFHYCVGDGISRELACQGSFTEFSAIPSGAFKAASFFIGMSMMLVVTCIGCFSLFFLLSTSTVYKICGWMQAASGVCLVLGCMIYPDGWDSDEVRRMCGEQTDKYSLGACSVRWAYILAIMGILDALILSFLAFVLGNRQDGLMTEELLAESKGENGTVLAPFLFTLYTADFSYNTPSCHLQKFSDDSAVVGLITDGDDREYRGLIQDFADWCLRNNLQINAGKTKELVVDFHRRSHSPPAPRSHRWEGRGAGMFSPAPAAGRGNRNQTSVHRNKMGAALDTPTRCPLCNELTRDPVTLKCDHRFCQRCIGDLWSVAPSGPYHCPEWRCKTVYQTLPFDRSLIRTPPPVCPEGPARSTEGTPRNKEHNTQDQLLRRPSLTSRLLGKRKASTPVSEQPDTKRSTVDAPREHSNDTETPTTSLSDVSMQWTGVKVSNIVVQPQSTHSERSDGMSSSNNSDSKAIHASDGLREISVQQNQVKPEEVVSLDDSDSSNEVDICDAPPLATPKRDTPVTGIHASPKKPATPANSDSLPGASNPGSDKSPAHHVIKSPLIYSKQSAAASASRSPFGVLPTLESKKASPVPCDYCPKFGYQSAVKTCLVCGASMCTEHLRAHLDSPVFKNHTLVPPVEDISAWRCQEHQEINRIFCRQCGKRCGNLKEEIKQLQEAEEQVKNRVTELTQKKETFKVVLSEARAGVEQQYGAIREALEQEEQSALQCVTKEESRVLGALEEKLSHLQSSLQSIQKGLHTLEGLADAKGDKRIQDQAFIMVSWMASNMGNFVNQFEAPEEVDLARLKCLKAWTEKRLNTVVITMPGQDRDLYRLLYGTVPFLDADTAHPKLRLSDNNKRVTYSEAQQAYTEHEARFSSFPQVLASSALVGRRWYWEVDVSMDEGRWKVGLSEGHIERKGQKDNSRLGFNSYSWCLACDRKKVEALHNKVLQMCYIYPNKIPVSDVVIALLSSVRRCSVFYGRAAAVRSPRLFTAPRPVCGSVFVKARSCGMNIRTVRRALNLKHRPTAHRGENSAQSCVCAMASKPHPPLMKKHSQTDLISRLKSRKILGVGGEDDDGEVHRSKISQMLGNELKFAVREPIGLRVWILISAVGFTATALMALMFPNQLYELFFEEELSTTNISVRLYGGALLSLALIMWNCLYTAEKIVIQWTLLSEACYFAVQFLVTSITLMEIGILPNAAMLLLLSRVLFLVVTMAYYYHLGRKPKKVIMALFLGIGTWLCFEFPLHFPILIPPRNRQCDRIFGALIMGFGLWVLFDNQSFISVLQESSDTVKVASYILIGVGSLSMAMGFFGCIGAIYEIRCLLGLYFTCLLLILIAQVTAGVLIYFQRDRLKYEMSNIIKGLIVNYTGQNRTTEHAWDYIQTTMTCCGWTGPGNWSENIFIKNSTRHLYSCSCRNVSLPGPENQSVGLCEALSSDLPIFETGCITSVEKWLLDNCGVILGICVGVAVVEPHHANSTGLSSLIARLQSGVVMPPPTPPGPWLLRDKMGTSLWGLGSSRVKVVQENGSTVNIWQDSLSGMFHVYVVFSQGQGEASARGTTMEGDCLSCIKYLMFVFNFLIFLGGSFLLGVGVWVLVDPTGFREIVAANPLLFTGVYIILGMGGMLFLLGFLGCCGAIRENKCLLLFFFMLILLIFLAELAAAILAFIFREHLTREYFTKELKRHYQGYNNTDVFTSTWNAIMTTFDCCGVNSPEDFKDSLFRQINQNHMVPEACCQRAIHTKDMAYISQEQCLSGNMMFRNNKGCYSAVVDYFELYIYVAGALAIVVLTIEV</sequence>
<name>A0ACB8WU62_9TELE</name>